<feature type="non-terminal residue" evidence="8">
    <location>
        <position position="1"/>
    </location>
</feature>
<evidence type="ECO:0000256" key="1">
    <source>
        <dbReference type="ARBA" id="ARBA00022527"/>
    </source>
</evidence>
<sequence length="416" mass="45910">FRKVQGGKIVNTEKSCAGREPLALGFGRGHPGPRIRGSIQSMAYLPWSFSPSGASDEASSSSSSSSSWQGGDEALTSRRADGFQKRGSLKRKREEAHSSNSVQILEELSSPWVVQACGQGQRLRVPTGAERDPPLRLQQLRGFGVPGPWNLWPGRQVLEAGAPVSILSRLSRENADEFNFVRAYECFQHKKHICLVFEMLGQSLYDFLKRSKFSPLLLKCIRPVLQQVAKALMKLKSLGLIHTDLKPDNIMLVDPVRQPYRVKVIDFGSASHFSKAPSYLQSRYYRIVDRLRSSWVSHSVRPSICGTLGCVIAELFLGWPLYPGASEYDQVSTWSFELCLNARTASVVQTCSGFVAVVIVKSCLQNMEICKRQCTGFDSSKTLFDVSSSGISLSKKVKFENHASGGSPGPRIQGST</sequence>
<dbReference type="Gene3D" id="3.30.200.20">
    <property type="entry name" value="Phosphorylase Kinase, domain 1"/>
    <property type="match status" value="1"/>
</dbReference>
<dbReference type="Pfam" id="PF00069">
    <property type="entry name" value="Pkinase"/>
    <property type="match status" value="1"/>
</dbReference>
<feature type="region of interest" description="Disordered" evidence="6">
    <location>
        <begin position="50"/>
        <end position="96"/>
    </location>
</feature>
<dbReference type="InterPro" id="IPR011009">
    <property type="entry name" value="Kinase-like_dom_sf"/>
</dbReference>
<dbReference type="Proteomes" id="UP001239994">
    <property type="component" value="Unassembled WGS sequence"/>
</dbReference>
<keyword evidence="3" id="KW-0547">Nucleotide-binding</keyword>
<dbReference type="Gene3D" id="1.10.510.10">
    <property type="entry name" value="Transferase(Phosphotransferase) domain 1"/>
    <property type="match status" value="1"/>
</dbReference>
<dbReference type="GO" id="GO:0004713">
    <property type="term" value="F:protein tyrosine kinase activity"/>
    <property type="evidence" value="ECO:0007669"/>
    <property type="project" value="TreeGrafter"/>
</dbReference>
<reference evidence="8" key="1">
    <citation type="submission" date="2023-03" db="EMBL/GenBank/DDBJ databases">
        <title>Electrophorus voltai genome.</title>
        <authorList>
            <person name="Bian C."/>
        </authorList>
    </citation>
    <scope>NUCLEOTIDE SEQUENCE</scope>
    <source>
        <strain evidence="8">CB-2022</strain>
        <tissue evidence="8">Muscle</tissue>
    </source>
</reference>
<feature type="non-terminal residue" evidence="8">
    <location>
        <position position="416"/>
    </location>
</feature>
<feature type="domain" description="Protein kinase" evidence="7">
    <location>
        <begin position="111"/>
        <end position="416"/>
    </location>
</feature>
<evidence type="ECO:0000256" key="6">
    <source>
        <dbReference type="SAM" id="MobiDB-lite"/>
    </source>
</evidence>
<protein>
    <recommendedName>
        <fullName evidence="7">Protein kinase domain-containing protein</fullName>
    </recommendedName>
</protein>
<dbReference type="GO" id="GO:0004674">
    <property type="term" value="F:protein serine/threonine kinase activity"/>
    <property type="evidence" value="ECO:0007669"/>
    <property type="project" value="UniProtKB-KW"/>
</dbReference>
<dbReference type="PANTHER" id="PTHR24058:SF43">
    <property type="entry name" value="HOMEODOMAIN-INTERACTING PROTEIN KINASE 1"/>
    <property type="match status" value="1"/>
</dbReference>
<accession>A0AAD9DKG7</accession>
<dbReference type="GO" id="GO:0042771">
    <property type="term" value="P:intrinsic apoptotic signaling pathway in response to DNA damage by p53 class mediator"/>
    <property type="evidence" value="ECO:0007669"/>
    <property type="project" value="TreeGrafter"/>
</dbReference>
<dbReference type="GO" id="GO:0007224">
    <property type="term" value="P:smoothened signaling pathway"/>
    <property type="evidence" value="ECO:0007669"/>
    <property type="project" value="TreeGrafter"/>
</dbReference>
<keyword evidence="4" id="KW-0418">Kinase</keyword>
<keyword evidence="1" id="KW-0723">Serine/threonine-protein kinase</keyword>
<dbReference type="SUPFAM" id="SSF56112">
    <property type="entry name" value="Protein kinase-like (PK-like)"/>
    <property type="match status" value="1"/>
</dbReference>
<dbReference type="InterPro" id="IPR008271">
    <property type="entry name" value="Ser/Thr_kinase_AS"/>
</dbReference>
<comment type="caution">
    <text evidence="8">The sequence shown here is derived from an EMBL/GenBank/DDBJ whole genome shotgun (WGS) entry which is preliminary data.</text>
</comment>
<dbReference type="EMBL" id="JAROKS010000593">
    <property type="protein sequence ID" value="KAK1784083.1"/>
    <property type="molecule type" value="Genomic_DNA"/>
</dbReference>
<dbReference type="PANTHER" id="PTHR24058">
    <property type="entry name" value="DUAL SPECIFICITY PROTEIN KINASE"/>
    <property type="match status" value="1"/>
</dbReference>
<evidence type="ECO:0000256" key="2">
    <source>
        <dbReference type="ARBA" id="ARBA00022679"/>
    </source>
</evidence>
<dbReference type="PROSITE" id="PS00108">
    <property type="entry name" value="PROTEIN_KINASE_ST"/>
    <property type="match status" value="1"/>
</dbReference>
<name>A0AAD9DKG7_9TELE</name>
<gene>
    <name evidence="8" type="ORF">P4O66_021185</name>
</gene>
<evidence type="ECO:0000256" key="4">
    <source>
        <dbReference type="ARBA" id="ARBA00022777"/>
    </source>
</evidence>
<evidence type="ECO:0000256" key="3">
    <source>
        <dbReference type="ARBA" id="ARBA00022741"/>
    </source>
</evidence>
<proteinExistence type="predicted"/>
<dbReference type="GO" id="GO:0016605">
    <property type="term" value="C:PML body"/>
    <property type="evidence" value="ECO:0007669"/>
    <property type="project" value="TreeGrafter"/>
</dbReference>
<organism evidence="8 9">
    <name type="scientific">Electrophorus voltai</name>
    <dbReference type="NCBI Taxonomy" id="2609070"/>
    <lineage>
        <taxon>Eukaryota</taxon>
        <taxon>Metazoa</taxon>
        <taxon>Chordata</taxon>
        <taxon>Craniata</taxon>
        <taxon>Vertebrata</taxon>
        <taxon>Euteleostomi</taxon>
        <taxon>Actinopterygii</taxon>
        <taxon>Neopterygii</taxon>
        <taxon>Teleostei</taxon>
        <taxon>Ostariophysi</taxon>
        <taxon>Gymnotiformes</taxon>
        <taxon>Gymnotoidei</taxon>
        <taxon>Gymnotidae</taxon>
        <taxon>Electrophorus</taxon>
    </lineage>
</organism>
<evidence type="ECO:0000256" key="5">
    <source>
        <dbReference type="ARBA" id="ARBA00022840"/>
    </source>
</evidence>
<keyword evidence="2" id="KW-0808">Transferase</keyword>
<dbReference type="PROSITE" id="PS50011">
    <property type="entry name" value="PROTEIN_KINASE_DOM"/>
    <property type="match status" value="1"/>
</dbReference>
<dbReference type="GO" id="GO:0005524">
    <property type="term" value="F:ATP binding"/>
    <property type="evidence" value="ECO:0007669"/>
    <property type="project" value="UniProtKB-KW"/>
</dbReference>
<keyword evidence="9" id="KW-1185">Reference proteome</keyword>
<evidence type="ECO:0000259" key="7">
    <source>
        <dbReference type="PROSITE" id="PS50011"/>
    </source>
</evidence>
<feature type="compositionally biased region" description="Low complexity" evidence="6">
    <location>
        <begin position="50"/>
        <end position="67"/>
    </location>
</feature>
<dbReference type="GO" id="GO:0005737">
    <property type="term" value="C:cytoplasm"/>
    <property type="evidence" value="ECO:0007669"/>
    <property type="project" value="TreeGrafter"/>
</dbReference>
<keyword evidence="5" id="KW-0067">ATP-binding</keyword>
<feature type="compositionally biased region" description="Basic and acidic residues" evidence="6">
    <location>
        <begin position="75"/>
        <end position="84"/>
    </location>
</feature>
<dbReference type="SMART" id="SM00220">
    <property type="entry name" value="S_TKc"/>
    <property type="match status" value="1"/>
</dbReference>
<evidence type="ECO:0000313" key="8">
    <source>
        <dbReference type="EMBL" id="KAK1784083.1"/>
    </source>
</evidence>
<dbReference type="AlphaFoldDB" id="A0AAD9DKG7"/>
<dbReference type="InterPro" id="IPR000719">
    <property type="entry name" value="Prot_kinase_dom"/>
</dbReference>
<evidence type="ECO:0000313" key="9">
    <source>
        <dbReference type="Proteomes" id="UP001239994"/>
    </source>
</evidence>
<dbReference type="InterPro" id="IPR050494">
    <property type="entry name" value="Ser_Thr_dual-spec_kinase"/>
</dbReference>